<proteinExistence type="predicted"/>
<evidence type="ECO:0000256" key="2">
    <source>
        <dbReference type="ARBA" id="ARBA00022525"/>
    </source>
</evidence>
<dbReference type="Gene3D" id="2.150.10.10">
    <property type="entry name" value="Serralysin-like metalloprotease, C-terminal"/>
    <property type="match status" value="2"/>
</dbReference>
<dbReference type="PROSITE" id="PS00330">
    <property type="entry name" value="HEMOLYSIN_CALCIUM"/>
    <property type="match status" value="2"/>
</dbReference>
<accession>A0ABV7M457</accession>
<dbReference type="RefSeq" id="WP_019017544.1">
    <property type="nucleotide sequence ID" value="NZ_BMXD01000001.1"/>
</dbReference>
<dbReference type="Proteomes" id="UP001595640">
    <property type="component" value="Unassembled WGS sequence"/>
</dbReference>
<keyword evidence="3" id="KW-0106">Calcium</keyword>
<protein>
    <submittedName>
        <fullName evidence="5">Calcium-binding protein</fullName>
    </submittedName>
</protein>
<evidence type="ECO:0000256" key="3">
    <source>
        <dbReference type="ARBA" id="ARBA00022837"/>
    </source>
</evidence>
<gene>
    <name evidence="5" type="ORF">ACFOEI_14555</name>
</gene>
<organism evidence="5 6">
    <name type="scientific">Modicisalibacter luteus</name>
    <dbReference type="NCBI Taxonomy" id="453962"/>
    <lineage>
        <taxon>Bacteria</taxon>
        <taxon>Pseudomonadati</taxon>
        <taxon>Pseudomonadota</taxon>
        <taxon>Gammaproteobacteria</taxon>
        <taxon>Oceanospirillales</taxon>
        <taxon>Halomonadaceae</taxon>
        <taxon>Modicisalibacter</taxon>
    </lineage>
</organism>
<dbReference type="InterPro" id="IPR050557">
    <property type="entry name" value="RTX_toxin/Mannuronan_C5-epim"/>
</dbReference>
<evidence type="ECO:0000313" key="5">
    <source>
        <dbReference type="EMBL" id="MFC3293275.1"/>
    </source>
</evidence>
<dbReference type="InterPro" id="IPR011049">
    <property type="entry name" value="Serralysin-like_metalloprot_C"/>
</dbReference>
<dbReference type="Pfam" id="PF00353">
    <property type="entry name" value="HemolysinCabind"/>
    <property type="match status" value="2"/>
</dbReference>
<dbReference type="PANTHER" id="PTHR38340">
    <property type="entry name" value="S-LAYER PROTEIN"/>
    <property type="match status" value="1"/>
</dbReference>
<keyword evidence="2" id="KW-0964">Secreted</keyword>
<evidence type="ECO:0000256" key="4">
    <source>
        <dbReference type="SAM" id="MobiDB-lite"/>
    </source>
</evidence>
<evidence type="ECO:0000313" key="6">
    <source>
        <dbReference type="Proteomes" id="UP001595640"/>
    </source>
</evidence>
<comment type="subcellular location">
    <subcellularLocation>
        <location evidence="1">Secreted</location>
    </subcellularLocation>
</comment>
<sequence length="148" mass="15667">MCVTEVGISGQHHNGNDKIDGGEGNDSLYGYKGSDKIDGGAGRDYLVGGDGNDKLDGSEGKDYLYGSKGDDMLIGGEDSDTFRFYSWAGENGNDIIKDFTLGEDDLLLYGASFELTQKGNNTIVNYDNGQVTLLGVNSNDLGSSIDVA</sequence>
<comment type="caution">
    <text evidence="5">The sequence shown here is derived from an EMBL/GenBank/DDBJ whole genome shotgun (WGS) entry which is preliminary data.</text>
</comment>
<dbReference type="EMBL" id="JBHRUH010000031">
    <property type="protein sequence ID" value="MFC3293275.1"/>
    <property type="molecule type" value="Genomic_DNA"/>
</dbReference>
<dbReference type="InterPro" id="IPR001343">
    <property type="entry name" value="Hemolysn_Ca-bd"/>
</dbReference>
<keyword evidence="6" id="KW-1185">Reference proteome</keyword>
<reference evidence="6" key="1">
    <citation type="journal article" date="2019" name="Int. J. Syst. Evol. Microbiol.">
        <title>The Global Catalogue of Microorganisms (GCM) 10K type strain sequencing project: providing services to taxonomists for standard genome sequencing and annotation.</title>
        <authorList>
            <consortium name="The Broad Institute Genomics Platform"/>
            <consortium name="The Broad Institute Genome Sequencing Center for Infectious Disease"/>
            <person name="Wu L."/>
            <person name="Ma J."/>
        </authorList>
    </citation>
    <scope>NUCLEOTIDE SEQUENCE [LARGE SCALE GENOMIC DNA]</scope>
    <source>
        <strain evidence="6">KCTC 12847</strain>
    </source>
</reference>
<dbReference type="PANTHER" id="PTHR38340:SF1">
    <property type="entry name" value="S-LAYER PROTEIN"/>
    <property type="match status" value="1"/>
</dbReference>
<feature type="region of interest" description="Disordered" evidence="4">
    <location>
        <begin position="1"/>
        <end position="24"/>
    </location>
</feature>
<name>A0ABV7M457_9GAMM</name>
<dbReference type="SUPFAM" id="SSF51120">
    <property type="entry name" value="beta-Roll"/>
    <property type="match status" value="1"/>
</dbReference>
<dbReference type="InterPro" id="IPR018511">
    <property type="entry name" value="Hemolysin-typ_Ca-bd_CS"/>
</dbReference>
<evidence type="ECO:0000256" key="1">
    <source>
        <dbReference type="ARBA" id="ARBA00004613"/>
    </source>
</evidence>
<dbReference type="PRINTS" id="PR00313">
    <property type="entry name" value="CABNDNGRPT"/>
</dbReference>